<dbReference type="InterPro" id="IPR003594">
    <property type="entry name" value="HATPase_dom"/>
</dbReference>
<comment type="caution">
    <text evidence="11">The sequence shown here is derived from an EMBL/GenBank/DDBJ whole genome shotgun (WGS) entry which is preliminary data.</text>
</comment>
<dbReference type="InterPro" id="IPR004358">
    <property type="entry name" value="Sig_transdc_His_kin-like_C"/>
</dbReference>
<keyword evidence="9" id="KW-0812">Transmembrane</keyword>
<keyword evidence="12" id="KW-1185">Reference proteome</keyword>
<comment type="catalytic activity">
    <reaction evidence="1">
        <text>ATP + protein L-histidine = ADP + protein N-phospho-L-histidine.</text>
        <dbReference type="EC" id="2.7.13.3"/>
    </reaction>
</comment>
<dbReference type="SMART" id="SM00387">
    <property type="entry name" value="HATPase_c"/>
    <property type="match status" value="1"/>
</dbReference>
<dbReference type="EMBL" id="JBEWLZ010000002">
    <property type="protein sequence ID" value="MET1489076.1"/>
    <property type="molecule type" value="Genomic_DNA"/>
</dbReference>
<keyword evidence="5" id="KW-0547">Nucleotide-binding</keyword>
<dbReference type="PRINTS" id="PR00344">
    <property type="entry name" value="BCTRLSENSOR"/>
</dbReference>
<dbReference type="Gene3D" id="3.30.565.10">
    <property type="entry name" value="Histidine kinase-like ATPase, C-terminal domain"/>
    <property type="match status" value="1"/>
</dbReference>
<dbReference type="Gene3D" id="1.10.287.130">
    <property type="match status" value="1"/>
</dbReference>
<proteinExistence type="predicted"/>
<evidence type="ECO:0000256" key="3">
    <source>
        <dbReference type="ARBA" id="ARBA00022553"/>
    </source>
</evidence>
<dbReference type="EC" id="2.7.13.3" evidence="2"/>
<reference evidence="11 12" key="1">
    <citation type="submission" date="2024-07" db="EMBL/GenBank/DDBJ databases">
        <title>Uliginosibacterium paludis KCTC:42655.</title>
        <authorList>
            <person name="Kim M.K."/>
        </authorList>
    </citation>
    <scope>NUCLEOTIDE SEQUENCE [LARGE SCALE GENOMIC DNA]</scope>
    <source>
        <strain evidence="11 12">KCTC 42655</strain>
    </source>
</reference>
<evidence type="ECO:0000313" key="12">
    <source>
        <dbReference type="Proteomes" id="UP001548590"/>
    </source>
</evidence>
<feature type="domain" description="Histidine kinase" evidence="10">
    <location>
        <begin position="102"/>
        <end position="310"/>
    </location>
</feature>
<name>A0ABV2CMD8_9RHOO</name>
<gene>
    <name evidence="11" type="ORF">ABVT11_04510</name>
</gene>
<evidence type="ECO:0000256" key="6">
    <source>
        <dbReference type="ARBA" id="ARBA00022777"/>
    </source>
</evidence>
<sequence length="310" mass="32864">MHDTRAAIAARFMTRMRCLLATGLALSVLGLLAALFDRASGALPLALCGALFGVVWFLLEQQLAGLQAAPAVTPAVPQTVQPVQAAAISDHRADAGVLFLSSMSHDLRQPVQAAGLFAATLSAHALPEASRKLVSGIESAVEQLSEQIEAVFAIARLESGRQTPAIEVLVVEAFMSAVVSAHLDDAQERGLHVRHIPSRLAVKADAVLLGRALERLVQHALRTTREGGVVVGCRRRHGKAVIEVWDSSPGIPPELFGDVLKPGGRYGQELVDRGLGLVVAERCASYMGGRLGFASRAGRGSVFRLELDRA</sequence>
<dbReference type="PANTHER" id="PTHR42878:SF7">
    <property type="entry name" value="SENSOR HISTIDINE KINASE GLRK"/>
    <property type="match status" value="1"/>
</dbReference>
<keyword evidence="9" id="KW-1133">Transmembrane helix</keyword>
<evidence type="ECO:0000259" key="10">
    <source>
        <dbReference type="PROSITE" id="PS50109"/>
    </source>
</evidence>
<evidence type="ECO:0000256" key="4">
    <source>
        <dbReference type="ARBA" id="ARBA00022679"/>
    </source>
</evidence>
<dbReference type="PROSITE" id="PS50109">
    <property type="entry name" value="HIS_KIN"/>
    <property type="match status" value="1"/>
</dbReference>
<keyword evidence="6 11" id="KW-0418">Kinase</keyword>
<dbReference type="InterPro" id="IPR005467">
    <property type="entry name" value="His_kinase_dom"/>
</dbReference>
<dbReference type="InterPro" id="IPR003661">
    <property type="entry name" value="HisK_dim/P_dom"/>
</dbReference>
<evidence type="ECO:0000256" key="5">
    <source>
        <dbReference type="ARBA" id="ARBA00022741"/>
    </source>
</evidence>
<dbReference type="InterPro" id="IPR036097">
    <property type="entry name" value="HisK_dim/P_sf"/>
</dbReference>
<keyword evidence="3" id="KW-0597">Phosphoprotein</keyword>
<dbReference type="SUPFAM" id="SSF55874">
    <property type="entry name" value="ATPase domain of HSP90 chaperone/DNA topoisomerase II/histidine kinase"/>
    <property type="match status" value="1"/>
</dbReference>
<feature type="transmembrane region" description="Helical" evidence="9">
    <location>
        <begin position="43"/>
        <end position="59"/>
    </location>
</feature>
<keyword evidence="4" id="KW-0808">Transferase</keyword>
<dbReference type="SMART" id="SM00388">
    <property type="entry name" value="HisKA"/>
    <property type="match status" value="1"/>
</dbReference>
<dbReference type="PANTHER" id="PTHR42878">
    <property type="entry name" value="TWO-COMPONENT HISTIDINE KINASE"/>
    <property type="match status" value="1"/>
</dbReference>
<evidence type="ECO:0000256" key="2">
    <source>
        <dbReference type="ARBA" id="ARBA00012438"/>
    </source>
</evidence>
<keyword evidence="7" id="KW-0067">ATP-binding</keyword>
<dbReference type="Pfam" id="PF02518">
    <property type="entry name" value="HATPase_c"/>
    <property type="match status" value="1"/>
</dbReference>
<dbReference type="SUPFAM" id="SSF47384">
    <property type="entry name" value="Homodimeric domain of signal transducing histidine kinase"/>
    <property type="match status" value="1"/>
</dbReference>
<evidence type="ECO:0000256" key="7">
    <source>
        <dbReference type="ARBA" id="ARBA00022840"/>
    </source>
</evidence>
<dbReference type="InterPro" id="IPR036890">
    <property type="entry name" value="HATPase_C_sf"/>
</dbReference>
<keyword evidence="8" id="KW-0902">Two-component regulatory system</keyword>
<protein>
    <recommendedName>
        <fullName evidence="2">histidine kinase</fullName>
        <ecNumber evidence="2">2.7.13.3</ecNumber>
    </recommendedName>
</protein>
<dbReference type="Pfam" id="PF00512">
    <property type="entry name" value="HisKA"/>
    <property type="match status" value="1"/>
</dbReference>
<evidence type="ECO:0000256" key="9">
    <source>
        <dbReference type="SAM" id="Phobius"/>
    </source>
</evidence>
<dbReference type="RefSeq" id="WP_345924206.1">
    <property type="nucleotide sequence ID" value="NZ_JBDIVF010000001.1"/>
</dbReference>
<evidence type="ECO:0000313" key="11">
    <source>
        <dbReference type="EMBL" id="MET1489076.1"/>
    </source>
</evidence>
<evidence type="ECO:0000256" key="8">
    <source>
        <dbReference type="ARBA" id="ARBA00023012"/>
    </source>
</evidence>
<dbReference type="CDD" id="cd00082">
    <property type="entry name" value="HisKA"/>
    <property type="match status" value="1"/>
</dbReference>
<accession>A0ABV2CMD8</accession>
<keyword evidence="9" id="KW-0472">Membrane</keyword>
<evidence type="ECO:0000256" key="1">
    <source>
        <dbReference type="ARBA" id="ARBA00000085"/>
    </source>
</evidence>
<dbReference type="GO" id="GO:0016301">
    <property type="term" value="F:kinase activity"/>
    <property type="evidence" value="ECO:0007669"/>
    <property type="project" value="UniProtKB-KW"/>
</dbReference>
<dbReference type="InterPro" id="IPR050351">
    <property type="entry name" value="BphY/WalK/GraS-like"/>
</dbReference>
<organism evidence="11 12">
    <name type="scientific">Uliginosibacterium paludis</name>
    <dbReference type="NCBI Taxonomy" id="1615952"/>
    <lineage>
        <taxon>Bacteria</taxon>
        <taxon>Pseudomonadati</taxon>
        <taxon>Pseudomonadota</taxon>
        <taxon>Betaproteobacteria</taxon>
        <taxon>Rhodocyclales</taxon>
        <taxon>Zoogloeaceae</taxon>
        <taxon>Uliginosibacterium</taxon>
    </lineage>
</organism>
<dbReference type="Proteomes" id="UP001548590">
    <property type="component" value="Unassembled WGS sequence"/>
</dbReference>